<reference evidence="2" key="1">
    <citation type="submission" date="2021-02" db="EMBL/GenBank/DDBJ databases">
        <authorList>
            <person name="Nowell W R."/>
        </authorList>
    </citation>
    <scope>NUCLEOTIDE SEQUENCE</scope>
</reference>
<protein>
    <submittedName>
        <fullName evidence="2">Uncharacterized protein</fullName>
    </submittedName>
</protein>
<keyword evidence="1" id="KW-0812">Transmembrane</keyword>
<proteinExistence type="predicted"/>
<keyword evidence="1" id="KW-1133">Transmembrane helix</keyword>
<organism evidence="2 3">
    <name type="scientific">Rotaria socialis</name>
    <dbReference type="NCBI Taxonomy" id="392032"/>
    <lineage>
        <taxon>Eukaryota</taxon>
        <taxon>Metazoa</taxon>
        <taxon>Spiralia</taxon>
        <taxon>Gnathifera</taxon>
        <taxon>Rotifera</taxon>
        <taxon>Eurotatoria</taxon>
        <taxon>Bdelloidea</taxon>
        <taxon>Philodinida</taxon>
        <taxon>Philodinidae</taxon>
        <taxon>Rotaria</taxon>
    </lineage>
</organism>
<dbReference type="EMBL" id="CAJNYV010002376">
    <property type="protein sequence ID" value="CAF3473856.1"/>
    <property type="molecule type" value="Genomic_DNA"/>
</dbReference>
<keyword evidence="1" id="KW-0472">Membrane</keyword>
<sequence>MEEESILLSATESTSDNRINSTEFAVNESRRLRSWQTLIKRSALIIGISLILIAFLHFSYVFHPFNAIVLPLERTSRHTTRYRNVSTAIISLPNSANRLDVTRHESQPKVTCVFGIRYSDGAFGNRMFLFASAYGLARLHACHLYVHPWIIVDLRTTFTINLNQTPVNILHNLAEFENRTDIFRRYSACTLFGDLFKIPLPQKYTRYELVGFYQAFGYFDRFRKEIDQLFEFNSDTVKLITPFVEEMIKCKS</sequence>
<dbReference type="AlphaFoldDB" id="A0A818FH08"/>
<comment type="caution">
    <text evidence="2">The sequence shown here is derived from an EMBL/GenBank/DDBJ whole genome shotgun (WGS) entry which is preliminary data.</text>
</comment>
<accession>A0A818FH08</accession>
<feature type="transmembrane region" description="Helical" evidence="1">
    <location>
        <begin position="43"/>
        <end position="62"/>
    </location>
</feature>
<evidence type="ECO:0000313" key="2">
    <source>
        <dbReference type="EMBL" id="CAF3473856.1"/>
    </source>
</evidence>
<dbReference type="Proteomes" id="UP000663865">
    <property type="component" value="Unassembled WGS sequence"/>
</dbReference>
<gene>
    <name evidence="2" type="ORF">KIK155_LOCUS14023</name>
</gene>
<evidence type="ECO:0000313" key="3">
    <source>
        <dbReference type="Proteomes" id="UP000663865"/>
    </source>
</evidence>
<evidence type="ECO:0000256" key="1">
    <source>
        <dbReference type="SAM" id="Phobius"/>
    </source>
</evidence>
<name>A0A818FH08_9BILA</name>